<gene>
    <name evidence="2" type="ORF">SFMTTN_0911</name>
</gene>
<dbReference type="AlphaFoldDB" id="A0A401JBX2"/>
<dbReference type="OrthoDB" id="8583485at2"/>
<dbReference type="Pfam" id="PF11984">
    <property type="entry name" value="DUF3485"/>
    <property type="match status" value="1"/>
</dbReference>
<name>A0A401JBX2_9PROT</name>
<dbReference type="NCBIfam" id="NF045609">
    <property type="entry name" value="EpsI_type_B"/>
    <property type="match status" value="1"/>
</dbReference>
<reference evidence="2 3" key="1">
    <citation type="journal article" date="2019" name="Front. Microbiol.">
        <title>Genomes of Neutrophilic Sulfur-Oxidizing Chemolithoautotrophs Representing 9 Proteobacterial Species From 8 Genera.</title>
        <authorList>
            <person name="Watanabe T."/>
            <person name="Kojima H."/>
            <person name="Umezawa K."/>
            <person name="Hori C."/>
            <person name="Takasuka T.E."/>
            <person name="Kato Y."/>
            <person name="Fukui M."/>
        </authorList>
    </citation>
    <scope>NUCLEOTIDE SEQUENCE [LARGE SCALE GENOMIC DNA]</scope>
    <source>
        <strain evidence="2 3">TTN</strain>
    </source>
</reference>
<dbReference type="InterPro" id="IPR054653">
    <property type="entry name" value="EpsI_type_B_pred"/>
</dbReference>
<feature type="domain" description="Methanolan biosynthesis EpsI" evidence="1">
    <location>
        <begin position="10"/>
        <end position="218"/>
    </location>
</feature>
<keyword evidence="3" id="KW-1185">Reference proteome</keyword>
<protein>
    <submittedName>
        <fullName evidence="2">EpsI protein</fullName>
    </submittedName>
</protein>
<comment type="caution">
    <text evidence="2">The sequence shown here is derived from an EMBL/GenBank/DDBJ whole genome shotgun (WGS) entry which is preliminary data.</text>
</comment>
<evidence type="ECO:0000259" key="1">
    <source>
        <dbReference type="Pfam" id="PF11984"/>
    </source>
</evidence>
<proteinExistence type="predicted"/>
<evidence type="ECO:0000313" key="3">
    <source>
        <dbReference type="Proteomes" id="UP000286806"/>
    </source>
</evidence>
<dbReference type="Proteomes" id="UP000286806">
    <property type="component" value="Unassembled WGS sequence"/>
</dbReference>
<accession>A0A401JBX2</accession>
<dbReference type="RefSeq" id="WP_124703941.1">
    <property type="nucleotide sequence ID" value="NZ_BGOW01000005.1"/>
</dbReference>
<dbReference type="EMBL" id="BGOW01000005">
    <property type="protein sequence ID" value="GBL45107.1"/>
    <property type="molecule type" value="Genomic_DNA"/>
</dbReference>
<organism evidence="2 3">
    <name type="scientific">Sulfuriferula multivorans</name>
    <dbReference type="NCBI Taxonomy" id="1559896"/>
    <lineage>
        <taxon>Bacteria</taxon>
        <taxon>Pseudomonadati</taxon>
        <taxon>Pseudomonadota</taxon>
        <taxon>Betaproteobacteria</taxon>
        <taxon>Nitrosomonadales</taxon>
        <taxon>Sulfuricellaceae</taxon>
        <taxon>Sulfuriferula</taxon>
    </lineage>
</organism>
<evidence type="ECO:0000313" key="2">
    <source>
        <dbReference type="EMBL" id="GBL45107.1"/>
    </source>
</evidence>
<dbReference type="InterPro" id="IPR014263">
    <property type="entry name" value="Methanolan_biosynth_EpsI"/>
</dbReference>
<dbReference type="NCBIfam" id="TIGR02914">
    <property type="entry name" value="EpsI_fam"/>
    <property type="match status" value="1"/>
</dbReference>
<sequence length="237" mass="25935">MKSISIKSLIISLVLLLGAGLAWAMKPTHKIADDNSKINLETLVPKQFGDWRLDEKAMPVVTNPELQAVIDKIYSQTLARTYVNGKGERIMLSIAYGGNQSDGLQVHKPEVCYPAQGFQIFNTAKGALPLDKINEAIPVKRLVATQGARHEPITYWTTVGDQVALDGLQWRLAQLKYGLTGNIPDGLLFRISSIDPDDTRAFALQDRFVNDLMDALNSAGQARLIGKLGKPGNLSVP</sequence>